<sequence length="513" mass="56857">MCVVLLHCQSASIDNITGSLIKTSMASKKDRKRKAEATPLSPSVSTGIVSGGSSVGVLTLKGSKINVGNRSHKDRHDVHIHGGYHTKIRHGDKVKNVTGSHNYVGNKAKGQAQMNFGNTQDSHDANISGSYNAEKNRRKHAQPEDTGGEALPEWGQQPEESDTLEVQVDLPEKWPDAEIHDPHSVSVAFVEDGTEMETLFNSTVEHKLSSVYPMHQKIRGVFLLINNETFNEPEASSRHGTELDAEALEQLFDQLGFSVESHTDCTAKEMQDLLESQFKKRDHKQYDSFACAILSHGSRGVVKGVDGNELSLDTITDIVTRSNCRSLVGKPKLFFIQACQGDYTDRGIEREDGDVDEEPGQEDIIYLDSEVFSDHSRAKAEAPDATRPKATTSKLKTTGNSTICESDGPLVTSGADIFIVNATISGFRALRNERTGTWFIQAIVYIFSKFASMFDIYRLMILVKQLVSRAEGRVYINKKTRQTQVAKQQPSVGPDSLNKQLYFFPGLTRHQRR</sequence>
<dbReference type="GO" id="GO:0006508">
    <property type="term" value="P:proteolysis"/>
    <property type="evidence" value="ECO:0007669"/>
    <property type="project" value="UniProtKB-KW"/>
</dbReference>
<keyword evidence="2" id="KW-0645">Protease</keyword>
<comment type="similarity">
    <text evidence="1 7">Belongs to the peptidase C14A family.</text>
</comment>
<dbReference type="Proteomes" id="UP001519460">
    <property type="component" value="Unassembled WGS sequence"/>
</dbReference>
<dbReference type="PANTHER" id="PTHR47901:SF8">
    <property type="entry name" value="CASPASE-3"/>
    <property type="match status" value="1"/>
</dbReference>
<dbReference type="InterPro" id="IPR015917">
    <property type="entry name" value="Pept_C14A"/>
</dbReference>
<evidence type="ECO:0000256" key="1">
    <source>
        <dbReference type="ARBA" id="ARBA00010134"/>
    </source>
</evidence>
<name>A0ABD0J0P5_9CAEN</name>
<dbReference type="EMBL" id="JACVVK020000783">
    <property type="protein sequence ID" value="KAK7446412.1"/>
    <property type="molecule type" value="Genomic_DNA"/>
</dbReference>
<dbReference type="InterPro" id="IPR029030">
    <property type="entry name" value="Caspase-like_dom_sf"/>
</dbReference>
<dbReference type="AlphaFoldDB" id="A0ABD0J0P5"/>
<dbReference type="InterPro" id="IPR001309">
    <property type="entry name" value="Pept_C14_p20"/>
</dbReference>
<dbReference type="PROSITE" id="PS50208">
    <property type="entry name" value="CASPASE_P20"/>
    <property type="match status" value="1"/>
</dbReference>
<dbReference type="InterPro" id="IPR033139">
    <property type="entry name" value="Caspase_cys_AS"/>
</dbReference>
<feature type="region of interest" description="Disordered" evidence="8">
    <location>
        <begin position="25"/>
        <end position="45"/>
    </location>
</feature>
<evidence type="ECO:0000256" key="5">
    <source>
        <dbReference type="ARBA" id="ARBA00022807"/>
    </source>
</evidence>
<dbReference type="PROSITE" id="PS01121">
    <property type="entry name" value="CASPASE_HIS"/>
    <property type="match status" value="1"/>
</dbReference>
<feature type="domain" description="Caspase family p20" evidence="10">
    <location>
        <begin position="218"/>
        <end position="343"/>
    </location>
</feature>
<feature type="compositionally biased region" description="Polar residues" evidence="8">
    <location>
        <begin position="119"/>
        <end position="133"/>
    </location>
</feature>
<dbReference type="Pfam" id="PF00656">
    <property type="entry name" value="Peptidase_C14"/>
    <property type="match status" value="1"/>
</dbReference>
<dbReference type="InterPro" id="IPR011600">
    <property type="entry name" value="Pept_C14_caspase"/>
</dbReference>
<dbReference type="PROSITE" id="PS50207">
    <property type="entry name" value="CASPASE_P10"/>
    <property type="match status" value="1"/>
</dbReference>
<dbReference type="SMART" id="SM00115">
    <property type="entry name" value="CASc"/>
    <property type="match status" value="1"/>
</dbReference>
<comment type="caution">
    <text evidence="11">The sequence shown here is derived from an EMBL/GenBank/DDBJ whole genome shotgun (WGS) entry which is preliminary data.</text>
</comment>
<keyword evidence="12" id="KW-1185">Reference proteome</keyword>
<keyword evidence="4" id="KW-0378">Hydrolase</keyword>
<proteinExistence type="inferred from homology"/>
<dbReference type="PRINTS" id="PR00376">
    <property type="entry name" value="IL1BCENZYME"/>
</dbReference>
<evidence type="ECO:0000256" key="2">
    <source>
        <dbReference type="ARBA" id="ARBA00022670"/>
    </source>
</evidence>
<feature type="compositionally biased region" description="Basic and acidic residues" evidence="8">
    <location>
        <begin position="377"/>
        <end position="387"/>
    </location>
</feature>
<organism evidence="11 12">
    <name type="scientific">Batillaria attramentaria</name>
    <dbReference type="NCBI Taxonomy" id="370345"/>
    <lineage>
        <taxon>Eukaryota</taxon>
        <taxon>Metazoa</taxon>
        <taxon>Spiralia</taxon>
        <taxon>Lophotrochozoa</taxon>
        <taxon>Mollusca</taxon>
        <taxon>Gastropoda</taxon>
        <taxon>Caenogastropoda</taxon>
        <taxon>Sorbeoconcha</taxon>
        <taxon>Cerithioidea</taxon>
        <taxon>Batillariidae</taxon>
        <taxon>Batillaria</taxon>
    </lineage>
</organism>
<evidence type="ECO:0000259" key="10">
    <source>
        <dbReference type="PROSITE" id="PS50208"/>
    </source>
</evidence>
<evidence type="ECO:0000256" key="7">
    <source>
        <dbReference type="RuleBase" id="RU003971"/>
    </source>
</evidence>
<evidence type="ECO:0000313" key="11">
    <source>
        <dbReference type="EMBL" id="KAK7446412.1"/>
    </source>
</evidence>
<keyword evidence="6" id="KW-0865">Zymogen</keyword>
<evidence type="ECO:0000256" key="8">
    <source>
        <dbReference type="SAM" id="MobiDB-lite"/>
    </source>
</evidence>
<keyword evidence="5" id="KW-0788">Thiol protease</keyword>
<dbReference type="InterPro" id="IPR002138">
    <property type="entry name" value="Pept_C14_p10"/>
</dbReference>
<feature type="region of interest" description="Disordered" evidence="8">
    <location>
        <begin position="377"/>
        <end position="396"/>
    </location>
</feature>
<dbReference type="InterPro" id="IPR002398">
    <property type="entry name" value="Pept_C14"/>
</dbReference>
<feature type="region of interest" description="Disordered" evidence="8">
    <location>
        <begin position="119"/>
        <end position="164"/>
    </location>
</feature>
<feature type="domain" description="Caspase family p10" evidence="9">
    <location>
        <begin position="415"/>
        <end position="505"/>
    </location>
</feature>
<dbReference type="GO" id="GO:0008234">
    <property type="term" value="F:cysteine-type peptidase activity"/>
    <property type="evidence" value="ECO:0007669"/>
    <property type="project" value="UniProtKB-KW"/>
</dbReference>
<accession>A0ABD0J0P5</accession>
<dbReference type="PROSITE" id="PS01122">
    <property type="entry name" value="CASPASE_CYS"/>
    <property type="match status" value="1"/>
</dbReference>
<gene>
    <name evidence="11" type="ORF">BaRGS_00040273</name>
</gene>
<evidence type="ECO:0000259" key="9">
    <source>
        <dbReference type="PROSITE" id="PS50207"/>
    </source>
</evidence>
<keyword evidence="3" id="KW-0053">Apoptosis</keyword>
<protein>
    <submittedName>
        <fullName evidence="11">Uncharacterized protein</fullName>
    </submittedName>
</protein>
<dbReference type="GO" id="GO:0006915">
    <property type="term" value="P:apoptotic process"/>
    <property type="evidence" value="ECO:0007669"/>
    <property type="project" value="UniProtKB-KW"/>
</dbReference>
<reference evidence="11 12" key="1">
    <citation type="journal article" date="2023" name="Sci. Data">
        <title>Genome assembly of the Korean intertidal mud-creeper Batillaria attramentaria.</title>
        <authorList>
            <person name="Patra A.K."/>
            <person name="Ho P.T."/>
            <person name="Jun S."/>
            <person name="Lee S.J."/>
            <person name="Kim Y."/>
            <person name="Won Y.J."/>
        </authorList>
    </citation>
    <scope>NUCLEOTIDE SEQUENCE [LARGE SCALE GENOMIC DNA]</scope>
    <source>
        <strain evidence="11">Wonlab-2016</strain>
    </source>
</reference>
<evidence type="ECO:0000256" key="6">
    <source>
        <dbReference type="ARBA" id="ARBA00023145"/>
    </source>
</evidence>
<dbReference type="CDD" id="cd00032">
    <property type="entry name" value="CASc"/>
    <property type="match status" value="1"/>
</dbReference>
<evidence type="ECO:0000313" key="12">
    <source>
        <dbReference type="Proteomes" id="UP001519460"/>
    </source>
</evidence>
<dbReference type="InterPro" id="IPR016129">
    <property type="entry name" value="Caspase_his_AS"/>
</dbReference>
<dbReference type="PANTHER" id="PTHR47901">
    <property type="entry name" value="CASPASE RECRUITMENT DOMAIN-CONTAINING PROTEIN 18"/>
    <property type="match status" value="1"/>
</dbReference>
<dbReference type="SUPFAM" id="SSF52129">
    <property type="entry name" value="Caspase-like"/>
    <property type="match status" value="1"/>
</dbReference>
<evidence type="ECO:0000256" key="4">
    <source>
        <dbReference type="ARBA" id="ARBA00022801"/>
    </source>
</evidence>
<dbReference type="Gene3D" id="3.40.50.1460">
    <property type="match status" value="1"/>
</dbReference>
<evidence type="ECO:0000256" key="3">
    <source>
        <dbReference type="ARBA" id="ARBA00022703"/>
    </source>
</evidence>